<keyword evidence="2" id="KW-1185">Reference proteome</keyword>
<evidence type="ECO:0000313" key="1">
    <source>
        <dbReference type="EMBL" id="KAF2866303.1"/>
    </source>
</evidence>
<accession>A0A7C8M5H5</accession>
<proteinExistence type="predicted"/>
<gene>
    <name evidence="1" type="ORF">BDV95DRAFT_584482</name>
</gene>
<reference evidence="1 2" key="1">
    <citation type="submission" date="2020-01" db="EMBL/GenBank/DDBJ databases">
        <authorList>
            <consortium name="DOE Joint Genome Institute"/>
            <person name="Haridas S."/>
            <person name="Albert R."/>
            <person name="Binder M."/>
            <person name="Bloem J."/>
            <person name="Labutti K."/>
            <person name="Salamov A."/>
            <person name="Andreopoulos B."/>
            <person name="Baker S.E."/>
            <person name="Barry K."/>
            <person name="Bills G."/>
            <person name="Bluhm B.H."/>
            <person name="Cannon C."/>
            <person name="Castanera R."/>
            <person name="Culley D.E."/>
            <person name="Daum C."/>
            <person name="Ezra D."/>
            <person name="Gonzalez J.B."/>
            <person name="Henrissat B."/>
            <person name="Kuo A."/>
            <person name="Liang C."/>
            <person name="Lipzen A."/>
            <person name="Lutzoni F."/>
            <person name="Magnuson J."/>
            <person name="Mondo S."/>
            <person name="Nolan M."/>
            <person name="Ohm R."/>
            <person name="Pangilinan J."/>
            <person name="Park H.-J.H."/>
            <person name="Ramirez L."/>
            <person name="Alfaro M."/>
            <person name="Sun H."/>
            <person name="Tritt A."/>
            <person name="Yoshinaga Y."/>
            <person name="Zwiers L.-H.L."/>
            <person name="Turgeon B.G."/>
            <person name="Goodwin S.B."/>
            <person name="Spatafora J.W."/>
            <person name="Crous P.W."/>
            <person name="Grigoriev I.V."/>
        </authorList>
    </citation>
    <scope>NUCLEOTIDE SEQUENCE [LARGE SCALE GENOMIC DNA]</scope>
    <source>
        <strain evidence="1 2">CBS 611.86</strain>
    </source>
</reference>
<dbReference type="AlphaFoldDB" id="A0A7C8M5H5"/>
<sequence length="320" mass="36924">MSTTTFTYLPALPTELRIMIWEPAIATHVEDFANSIPGSVYDVWAEGRRHAQIPYEWSRLPLKLRVRDPYDGRKMRLEENEFESLVNSFPISAVSREVRNQVAEFCRTLVPDIEFEYTTVSNLFSLEPPAPEDGEDPVVLRNVHCLPGAETLEHVFAKPTSLTVCGGRDQFKSPEHFVSMINRFFGDRVERLSLESWAGHHLPDPQKRPYWASSVEAAVDIEPTFIIDAKHDPSMIFLTPDRKLHVVRQTWEDRRYAITRIARHLLEFYDILDASVTTLPRLKHIDLKLDVQVWDSEWTYIKSSCKDGVLSVNIKEVAIF</sequence>
<comment type="caution">
    <text evidence="1">The sequence shown here is derived from an EMBL/GenBank/DDBJ whole genome shotgun (WGS) entry which is preliminary data.</text>
</comment>
<name>A0A7C8M5H5_9PLEO</name>
<organism evidence="1 2">
    <name type="scientific">Massariosphaeria phaeospora</name>
    <dbReference type="NCBI Taxonomy" id="100035"/>
    <lineage>
        <taxon>Eukaryota</taxon>
        <taxon>Fungi</taxon>
        <taxon>Dikarya</taxon>
        <taxon>Ascomycota</taxon>
        <taxon>Pezizomycotina</taxon>
        <taxon>Dothideomycetes</taxon>
        <taxon>Pleosporomycetidae</taxon>
        <taxon>Pleosporales</taxon>
        <taxon>Pleosporales incertae sedis</taxon>
        <taxon>Massariosphaeria</taxon>
    </lineage>
</organism>
<protein>
    <submittedName>
        <fullName evidence="1">Uncharacterized protein</fullName>
    </submittedName>
</protein>
<dbReference type="Proteomes" id="UP000481861">
    <property type="component" value="Unassembled WGS sequence"/>
</dbReference>
<evidence type="ECO:0000313" key="2">
    <source>
        <dbReference type="Proteomes" id="UP000481861"/>
    </source>
</evidence>
<dbReference type="EMBL" id="JAADJZ010000028">
    <property type="protein sequence ID" value="KAF2866303.1"/>
    <property type="molecule type" value="Genomic_DNA"/>
</dbReference>
<dbReference type="OrthoDB" id="3764745at2759"/>